<dbReference type="SMART" id="SM00301">
    <property type="entry name" value="DM"/>
    <property type="match status" value="1"/>
</dbReference>
<proteinExistence type="predicted"/>
<dbReference type="PROSITE" id="PS40000">
    <property type="entry name" value="DM_1"/>
    <property type="match status" value="1"/>
</dbReference>
<dbReference type="WBParaSite" id="SBAD_0000439301-mRNA-1">
    <property type="protein sequence ID" value="SBAD_0000439301-mRNA-1"/>
    <property type="gene ID" value="SBAD_0000439301"/>
</dbReference>
<dbReference type="Pfam" id="PF00751">
    <property type="entry name" value="DM"/>
    <property type="match status" value="1"/>
</dbReference>
<feature type="compositionally biased region" description="Basic and acidic residues" evidence="6">
    <location>
        <begin position="88"/>
        <end position="99"/>
    </location>
</feature>
<dbReference type="GO" id="GO:0000981">
    <property type="term" value="F:DNA-binding transcription factor activity, RNA polymerase II-specific"/>
    <property type="evidence" value="ECO:0007669"/>
    <property type="project" value="TreeGrafter"/>
</dbReference>
<protein>
    <submittedName>
        <fullName evidence="8">DM domain-containing protein</fullName>
    </submittedName>
</protein>
<dbReference type="SUPFAM" id="SSF82927">
    <property type="entry name" value="Cysteine-rich DNA binding domain, (DM domain)"/>
    <property type="match status" value="1"/>
</dbReference>
<dbReference type="InterPro" id="IPR036407">
    <property type="entry name" value="DM_DNA-bd_sf"/>
</dbReference>
<dbReference type="PROSITE" id="PS50809">
    <property type="entry name" value="DM_2"/>
    <property type="match status" value="1"/>
</dbReference>
<evidence type="ECO:0000256" key="4">
    <source>
        <dbReference type="ARBA" id="ARBA00023242"/>
    </source>
</evidence>
<reference evidence="8" key="1">
    <citation type="submission" date="2016-06" db="UniProtKB">
        <authorList>
            <consortium name="WormBaseParasite"/>
        </authorList>
    </citation>
    <scope>IDENTIFICATION</scope>
</reference>
<dbReference type="Gene3D" id="4.10.1040.10">
    <property type="entry name" value="DM DNA-binding domain"/>
    <property type="match status" value="1"/>
</dbReference>
<dbReference type="InterPro" id="IPR001275">
    <property type="entry name" value="DM_DNA-bd"/>
</dbReference>
<evidence type="ECO:0000256" key="2">
    <source>
        <dbReference type="ARBA" id="ARBA00022833"/>
    </source>
</evidence>
<evidence type="ECO:0000256" key="1">
    <source>
        <dbReference type="ARBA" id="ARBA00022723"/>
    </source>
</evidence>
<keyword evidence="2 5" id="KW-0862">Zinc</keyword>
<keyword evidence="1 5" id="KW-0479">Metal-binding</keyword>
<evidence type="ECO:0000259" key="7">
    <source>
        <dbReference type="PROSITE" id="PS50809"/>
    </source>
</evidence>
<dbReference type="GO" id="GO:0000978">
    <property type="term" value="F:RNA polymerase II cis-regulatory region sequence-specific DNA binding"/>
    <property type="evidence" value="ECO:0007669"/>
    <property type="project" value="TreeGrafter"/>
</dbReference>
<dbReference type="GO" id="GO:0007548">
    <property type="term" value="P:sex differentiation"/>
    <property type="evidence" value="ECO:0007669"/>
    <property type="project" value="TreeGrafter"/>
</dbReference>
<keyword evidence="3 5" id="KW-0238">DNA-binding</keyword>
<dbReference type="InterPro" id="IPR026607">
    <property type="entry name" value="DMRT"/>
</dbReference>
<feature type="compositionally biased region" description="Polar residues" evidence="6">
    <location>
        <begin position="100"/>
        <end position="110"/>
    </location>
</feature>
<evidence type="ECO:0000256" key="5">
    <source>
        <dbReference type="PROSITE-ProRule" id="PRU00070"/>
    </source>
</evidence>
<feature type="DNA-binding region" description="DM" evidence="5">
    <location>
        <begin position="39"/>
        <end position="85"/>
    </location>
</feature>
<dbReference type="GO" id="GO:0005634">
    <property type="term" value="C:nucleus"/>
    <property type="evidence" value="ECO:0007669"/>
    <property type="project" value="UniProtKB-SubCell"/>
</dbReference>
<feature type="region of interest" description="Disordered" evidence="6">
    <location>
        <begin position="88"/>
        <end position="110"/>
    </location>
</feature>
<accession>A0A183IKR3</accession>
<organism evidence="8">
    <name type="scientific">Soboliphyme baturini</name>
    <dbReference type="NCBI Taxonomy" id="241478"/>
    <lineage>
        <taxon>Eukaryota</taxon>
        <taxon>Metazoa</taxon>
        <taxon>Ecdysozoa</taxon>
        <taxon>Nematoda</taxon>
        <taxon>Enoplea</taxon>
        <taxon>Dorylaimia</taxon>
        <taxon>Dioctophymatida</taxon>
        <taxon>Dioctophymatoidea</taxon>
        <taxon>Soboliphymatidae</taxon>
        <taxon>Soboliphyme</taxon>
    </lineage>
</organism>
<evidence type="ECO:0000256" key="3">
    <source>
        <dbReference type="ARBA" id="ARBA00023125"/>
    </source>
</evidence>
<dbReference type="AlphaFoldDB" id="A0A183IKR3"/>
<dbReference type="PANTHER" id="PTHR12322:SF116">
    <property type="entry name" value="DOUBLESEX-MAB RELATED 99B"/>
    <property type="match status" value="1"/>
</dbReference>
<dbReference type="PANTHER" id="PTHR12322">
    <property type="entry name" value="DOUBLESEX AND MAB-3 RELATED TRANSCRIPTION FACTOR DMRT"/>
    <property type="match status" value="1"/>
</dbReference>
<comment type="subcellular location">
    <subcellularLocation>
        <location evidence="5">Nucleus</location>
    </subcellularLocation>
</comment>
<sequence length="110" mass="12581">LLALVLHCYPSATAIHCPLFPVNKRRPLSIFSTSRTYHCQRCLNHGKKVARKGHKRFCQWGNCTCVQCSLVEKRKILNRKINSEREAHGSLSVDREDIQSQKSILSSFSI</sequence>
<keyword evidence="4 5" id="KW-0539">Nucleus</keyword>
<feature type="domain" description="DM" evidence="7">
    <location>
        <begin position="39"/>
        <end position="85"/>
    </location>
</feature>
<evidence type="ECO:0000256" key="6">
    <source>
        <dbReference type="SAM" id="MobiDB-lite"/>
    </source>
</evidence>
<evidence type="ECO:0000313" key="8">
    <source>
        <dbReference type="WBParaSite" id="SBAD_0000439301-mRNA-1"/>
    </source>
</evidence>
<name>A0A183IKR3_9BILA</name>
<dbReference type="GO" id="GO:0046872">
    <property type="term" value="F:metal ion binding"/>
    <property type="evidence" value="ECO:0007669"/>
    <property type="project" value="UniProtKB-KW"/>
</dbReference>